<dbReference type="AlphaFoldDB" id="A0A1L9WVU6"/>
<accession>A0A1L9WVU6</accession>
<dbReference type="OrthoDB" id="10633991at2759"/>
<dbReference type="GeneID" id="30977354"/>
<protein>
    <submittedName>
        <fullName evidence="1">Uncharacterized protein</fullName>
    </submittedName>
</protein>
<proteinExistence type="predicted"/>
<evidence type="ECO:0000313" key="1">
    <source>
        <dbReference type="EMBL" id="OJK00371.1"/>
    </source>
</evidence>
<dbReference type="VEuPathDB" id="FungiDB:ASPACDRAFT_60207"/>
<dbReference type="EMBL" id="KV878976">
    <property type="protein sequence ID" value="OJK00371.1"/>
    <property type="molecule type" value="Genomic_DNA"/>
</dbReference>
<name>A0A1L9WVU6_ASPA1</name>
<organism evidence="1 2">
    <name type="scientific">Aspergillus aculeatus (strain ATCC 16872 / CBS 172.66 / WB 5094)</name>
    <dbReference type="NCBI Taxonomy" id="690307"/>
    <lineage>
        <taxon>Eukaryota</taxon>
        <taxon>Fungi</taxon>
        <taxon>Dikarya</taxon>
        <taxon>Ascomycota</taxon>
        <taxon>Pezizomycotina</taxon>
        <taxon>Eurotiomycetes</taxon>
        <taxon>Eurotiomycetidae</taxon>
        <taxon>Eurotiales</taxon>
        <taxon>Aspergillaceae</taxon>
        <taxon>Aspergillus</taxon>
        <taxon>Aspergillus subgen. Circumdati</taxon>
    </lineage>
</organism>
<reference evidence="2" key="1">
    <citation type="journal article" date="2017" name="Genome Biol.">
        <title>Comparative genomics reveals high biological diversity and specific adaptations in the industrially and medically important fungal genus Aspergillus.</title>
        <authorList>
            <person name="de Vries R.P."/>
            <person name="Riley R."/>
            <person name="Wiebenga A."/>
            <person name="Aguilar-Osorio G."/>
            <person name="Amillis S."/>
            <person name="Uchima C.A."/>
            <person name="Anderluh G."/>
            <person name="Asadollahi M."/>
            <person name="Askin M."/>
            <person name="Barry K."/>
            <person name="Battaglia E."/>
            <person name="Bayram O."/>
            <person name="Benocci T."/>
            <person name="Braus-Stromeyer S.A."/>
            <person name="Caldana C."/>
            <person name="Canovas D."/>
            <person name="Cerqueira G.C."/>
            <person name="Chen F."/>
            <person name="Chen W."/>
            <person name="Choi C."/>
            <person name="Clum A."/>
            <person name="Dos Santos R.A."/>
            <person name="Damasio A.R."/>
            <person name="Diallinas G."/>
            <person name="Emri T."/>
            <person name="Fekete E."/>
            <person name="Flipphi M."/>
            <person name="Freyberg S."/>
            <person name="Gallo A."/>
            <person name="Gournas C."/>
            <person name="Habgood R."/>
            <person name="Hainaut M."/>
            <person name="Harispe M.L."/>
            <person name="Henrissat B."/>
            <person name="Hilden K.S."/>
            <person name="Hope R."/>
            <person name="Hossain A."/>
            <person name="Karabika E."/>
            <person name="Karaffa L."/>
            <person name="Karanyi Z."/>
            <person name="Krasevec N."/>
            <person name="Kuo A."/>
            <person name="Kusch H."/>
            <person name="LaButti K."/>
            <person name="Lagendijk E.L."/>
            <person name="Lapidus A."/>
            <person name="Levasseur A."/>
            <person name="Lindquist E."/>
            <person name="Lipzen A."/>
            <person name="Logrieco A.F."/>
            <person name="MacCabe A."/>
            <person name="Maekelae M.R."/>
            <person name="Malavazi I."/>
            <person name="Melin P."/>
            <person name="Meyer V."/>
            <person name="Mielnichuk N."/>
            <person name="Miskei M."/>
            <person name="Molnar A.P."/>
            <person name="Mule G."/>
            <person name="Ngan C.Y."/>
            <person name="Orejas M."/>
            <person name="Orosz E."/>
            <person name="Ouedraogo J.P."/>
            <person name="Overkamp K.M."/>
            <person name="Park H.-S."/>
            <person name="Perrone G."/>
            <person name="Piumi F."/>
            <person name="Punt P.J."/>
            <person name="Ram A.F."/>
            <person name="Ramon A."/>
            <person name="Rauscher S."/>
            <person name="Record E."/>
            <person name="Riano-Pachon D.M."/>
            <person name="Robert V."/>
            <person name="Roehrig J."/>
            <person name="Ruller R."/>
            <person name="Salamov A."/>
            <person name="Salih N.S."/>
            <person name="Samson R.A."/>
            <person name="Sandor E."/>
            <person name="Sanguinetti M."/>
            <person name="Schuetze T."/>
            <person name="Sepcic K."/>
            <person name="Shelest E."/>
            <person name="Sherlock G."/>
            <person name="Sophianopoulou V."/>
            <person name="Squina F.M."/>
            <person name="Sun H."/>
            <person name="Susca A."/>
            <person name="Todd R.B."/>
            <person name="Tsang A."/>
            <person name="Unkles S.E."/>
            <person name="van de Wiele N."/>
            <person name="van Rossen-Uffink D."/>
            <person name="Oliveira J.V."/>
            <person name="Vesth T.C."/>
            <person name="Visser J."/>
            <person name="Yu J.-H."/>
            <person name="Zhou M."/>
            <person name="Andersen M.R."/>
            <person name="Archer D.B."/>
            <person name="Baker S.E."/>
            <person name="Benoit I."/>
            <person name="Brakhage A.A."/>
            <person name="Braus G.H."/>
            <person name="Fischer R."/>
            <person name="Frisvad J.C."/>
            <person name="Goldman G.H."/>
            <person name="Houbraken J."/>
            <person name="Oakley B."/>
            <person name="Pocsi I."/>
            <person name="Scazzocchio C."/>
            <person name="Seiboth B."/>
            <person name="vanKuyk P.A."/>
            <person name="Wortman J."/>
            <person name="Dyer P.S."/>
            <person name="Grigoriev I.V."/>
        </authorList>
    </citation>
    <scope>NUCLEOTIDE SEQUENCE [LARGE SCALE GENOMIC DNA]</scope>
    <source>
        <strain evidence="2">ATCC 16872 / CBS 172.66 / WB 5094</strain>
    </source>
</reference>
<evidence type="ECO:0000313" key="2">
    <source>
        <dbReference type="Proteomes" id="UP000184546"/>
    </source>
</evidence>
<dbReference type="Proteomes" id="UP000184546">
    <property type="component" value="Unassembled WGS sequence"/>
</dbReference>
<gene>
    <name evidence="1" type="ORF">ASPACDRAFT_60207</name>
</gene>
<sequence length="274" mass="30631">MSPLHLWDSRGQALLPMDEFHGQGCLLPALEIAVREISQYSWLVRSELGENHMPLAKAGKKERLAKKKNQEEKKSVVNGVENDEKADIDMCFGASSPSDRGIYHYGATYHEYETLIMGRFDDYGIEFAGKVDWSLCYGDGNDNVEQLVITKIRVNFKEVLALLTDMTPFSQRSGLLFSQCVGIARTQCGNTPSAPGARHGPGILYRARHECIRYSSKKRIGIFHTCGNSMPELEYCVDRQAKVKAIRDALALAKVLPGNEKFFFKAETAFGTVN</sequence>
<dbReference type="RefSeq" id="XP_020056710.1">
    <property type="nucleotide sequence ID" value="XM_020203540.1"/>
</dbReference>
<keyword evidence="2" id="KW-1185">Reference proteome</keyword>